<protein>
    <submittedName>
        <fullName evidence="1">Uncharacterized protein</fullName>
    </submittedName>
</protein>
<dbReference type="Proteomes" id="UP001164286">
    <property type="component" value="Unassembled WGS sequence"/>
</dbReference>
<evidence type="ECO:0000313" key="1">
    <source>
        <dbReference type="EMBL" id="KAI9639268.1"/>
    </source>
</evidence>
<comment type="caution">
    <text evidence="1">The sequence shown here is derived from an EMBL/GenBank/DDBJ whole genome shotgun (WGS) entry which is preliminary data.</text>
</comment>
<accession>A0AA38LY03</accession>
<dbReference type="RefSeq" id="XP_052949045.1">
    <property type="nucleotide sequence ID" value="XM_053090658.1"/>
</dbReference>
<name>A0AA38LY03_9TREE</name>
<dbReference type="AlphaFoldDB" id="A0AA38LY03"/>
<reference evidence="1" key="1">
    <citation type="journal article" date="2022" name="G3 (Bethesda)">
        <title>High quality genome of the basidiomycete yeast Dioszegia hungarica PDD-24b-2 isolated from cloud water.</title>
        <authorList>
            <person name="Jarrige D."/>
            <person name="Haridas S."/>
            <person name="Bleykasten-Grosshans C."/>
            <person name="Joly M."/>
            <person name="Nadalig T."/>
            <person name="Sancelme M."/>
            <person name="Vuilleumier S."/>
            <person name="Grigoriev I.V."/>
            <person name="Amato P."/>
            <person name="Bringel F."/>
        </authorList>
    </citation>
    <scope>NUCLEOTIDE SEQUENCE</scope>
    <source>
        <strain evidence="1">PDD-24b-2</strain>
    </source>
</reference>
<keyword evidence="2" id="KW-1185">Reference proteome</keyword>
<evidence type="ECO:0000313" key="2">
    <source>
        <dbReference type="Proteomes" id="UP001164286"/>
    </source>
</evidence>
<proteinExistence type="predicted"/>
<dbReference type="GeneID" id="77729863"/>
<gene>
    <name evidence="1" type="ORF">MKK02DRAFT_39565</name>
</gene>
<organism evidence="1 2">
    <name type="scientific">Dioszegia hungarica</name>
    <dbReference type="NCBI Taxonomy" id="4972"/>
    <lineage>
        <taxon>Eukaryota</taxon>
        <taxon>Fungi</taxon>
        <taxon>Dikarya</taxon>
        <taxon>Basidiomycota</taxon>
        <taxon>Agaricomycotina</taxon>
        <taxon>Tremellomycetes</taxon>
        <taxon>Tremellales</taxon>
        <taxon>Bulleribasidiaceae</taxon>
        <taxon>Dioszegia</taxon>
    </lineage>
</organism>
<dbReference type="EMBL" id="JAKWFO010000001">
    <property type="protein sequence ID" value="KAI9639268.1"/>
    <property type="molecule type" value="Genomic_DNA"/>
</dbReference>
<sequence>MSPPSQDTTPQTNSPPSAYLILPAELRAMIWRLLPDPDVATFSRTSRDSYAEVKGRLDGQSTFIDSANSFSWDKELLAANPAVKECTPRQDHKWRKARSEQRAKLTAFTFLIRNLESQIQERRQRGDQDISDPYHTVLQWTCSKDTASRQRTPKLNSMHYVIDEPYSHDGTEDPAAAAAAAKRIHQLQACLRNSFACSDIDYLSVVCGPRGFEALLWLGSHGMDLMGVRPSREASTVVAQLQRGTSLDFDEELYVNLPACSRAPSTVVMLTGSDDRRGFHFSDTPPGNADADANSANGHGHLETLCKRLALVSTKFKKGKTRLSLGPIDRWDLTKFGMHADTPQEEVNVTIGGTIERFRTDETRRTCPGWDFIESTDVARDRLYPESRGRYKGVLDE</sequence>